<evidence type="ECO:0000313" key="5">
    <source>
        <dbReference type="Proteomes" id="UP000037146"/>
    </source>
</evidence>
<evidence type="ECO:0000256" key="1">
    <source>
        <dbReference type="ARBA" id="ARBA00023172"/>
    </source>
</evidence>
<dbReference type="SUPFAM" id="SSF56349">
    <property type="entry name" value="DNA breaking-rejoining enzymes"/>
    <property type="match status" value="1"/>
</dbReference>
<dbReference type="AlphaFoldDB" id="A0A0K9GSL2"/>
<dbReference type="Pfam" id="PF22823">
    <property type="entry name" value="MrpR_C_cat"/>
    <property type="match status" value="1"/>
</dbReference>
<accession>A0A0K9GSL2</accession>
<dbReference type="EMBL" id="LFZW01000001">
    <property type="protein sequence ID" value="KMY49620.1"/>
    <property type="molecule type" value="Genomic_DNA"/>
</dbReference>
<evidence type="ECO:0000259" key="3">
    <source>
        <dbReference type="Pfam" id="PF22823"/>
    </source>
</evidence>
<organism evidence="4 5">
    <name type="scientific">Peribacillus loiseleuriae</name>
    <dbReference type="NCBI Taxonomy" id="1679170"/>
    <lineage>
        <taxon>Bacteria</taxon>
        <taxon>Bacillati</taxon>
        <taxon>Bacillota</taxon>
        <taxon>Bacilli</taxon>
        <taxon>Bacillales</taxon>
        <taxon>Bacillaceae</taxon>
        <taxon>Peribacillus</taxon>
    </lineage>
</organism>
<keyword evidence="1" id="KW-0233">DNA recombination</keyword>
<dbReference type="InterPro" id="IPR055008">
    <property type="entry name" value="MrpR_C_cat"/>
</dbReference>
<evidence type="ECO:0000259" key="2">
    <source>
        <dbReference type="Pfam" id="PF22822"/>
    </source>
</evidence>
<sequence>MAELYQEHIKEQFLSQYDNKSTIDTIKHIFIRSAETEFLKEKDLFDFTIEEIEDMMRELNPKTTNSARTYGRFIRKYIEWSIEPKGYRRSNINLISSKHMSYFDNFIDRSLKLLYTDEEISEMLEKLVNYQDKVIICLLFIGIAGDGLFEILNLKSNDIDFENRILLLKDDDGNERTLEVSKEVIEIIEGALDKENSHYLLKNGQSTGKKSHAFLVDNDYVIKSTLTNNLVNPEKASKHLIFRRLSMMSDKDVLDYPYLTASNIEKSGKIALAKDLYIERKTLGNDELNIIGDKFGMKKIMRNGEWGYNLHSLRQYINIENLNDLYPEIF</sequence>
<dbReference type="GO" id="GO:0003677">
    <property type="term" value="F:DNA binding"/>
    <property type="evidence" value="ECO:0007669"/>
    <property type="project" value="InterPro"/>
</dbReference>
<dbReference type="OrthoDB" id="2086953at2"/>
<keyword evidence="5" id="KW-1185">Reference proteome</keyword>
<dbReference type="GO" id="GO:0015074">
    <property type="term" value="P:DNA integration"/>
    <property type="evidence" value="ECO:0007669"/>
    <property type="project" value="InterPro"/>
</dbReference>
<evidence type="ECO:0000313" key="4">
    <source>
        <dbReference type="EMBL" id="KMY49620.1"/>
    </source>
</evidence>
<proteinExistence type="predicted"/>
<dbReference type="Pfam" id="PF22822">
    <property type="entry name" value="MrpR_N_CB"/>
    <property type="match status" value="1"/>
</dbReference>
<feature type="domain" description="MrpR N-terminal core-binding" evidence="2">
    <location>
        <begin position="4"/>
        <end position="83"/>
    </location>
</feature>
<dbReference type="RefSeq" id="WP_049680958.1">
    <property type="nucleotide sequence ID" value="NZ_LFZW01000001.1"/>
</dbReference>
<dbReference type="InterPro" id="IPR055009">
    <property type="entry name" value="MrpR_N_CB"/>
</dbReference>
<dbReference type="Gene3D" id="1.10.443.10">
    <property type="entry name" value="Intergrase catalytic core"/>
    <property type="match status" value="1"/>
</dbReference>
<comment type="caution">
    <text evidence="4">The sequence shown here is derived from an EMBL/GenBank/DDBJ whole genome shotgun (WGS) entry which is preliminary data.</text>
</comment>
<reference evidence="5" key="1">
    <citation type="submission" date="2015-07" db="EMBL/GenBank/DDBJ databases">
        <title>Genome sequencing project for genomic taxonomy and phylogenomics of Bacillus-like bacteria.</title>
        <authorList>
            <person name="Liu B."/>
            <person name="Wang J."/>
            <person name="Zhu Y."/>
            <person name="Liu G."/>
            <person name="Chen Q."/>
            <person name="Chen Z."/>
            <person name="Lan J."/>
            <person name="Che J."/>
            <person name="Ge C."/>
            <person name="Shi H."/>
            <person name="Pan Z."/>
            <person name="Liu X."/>
        </authorList>
    </citation>
    <scope>NUCLEOTIDE SEQUENCE [LARGE SCALE GENOMIC DNA]</scope>
    <source>
        <strain evidence="5">FJAT-27997</strain>
    </source>
</reference>
<dbReference type="InterPro" id="IPR011010">
    <property type="entry name" value="DNA_brk_join_enz"/>
</dbReference>
<evidence type="ECO:0008006" key="6">
    <source>
        <dbReference type="Google" id="ProtNLM"/>
    </source>
</evidence>
<dbReference type="InterPro" id="IPR013762">
    <property type="entry name" value="Integrase-like_cat_sf"/>
</dbReference>
<dbReference type="STRING" id="1679170.AC625_08760"/>
<name>A0A0K9GSL2_9BACI</name>
<gene>
    <name evidence="4" type="ORF">AC625_08760</name>
</gene>
<protein>
    <recommendedName>
        <fullName evidence="6">Integrase</fullName>
    </recommendedName>
</protein>
<dbReference type="PATRIC" id="fig|1679170.3.peg.1895"/>
<dbReference type="Proteomes" id="UP000037146">
    <property type="component" value="Unassembled WGS sequence"/>
</dbReference>
<dbReference type="GO" id="GO:0006310">
    <property type="term" value="P:DNA recombination"/>
    <property type="evidence" value="ECO:0007669"/>
    <property type="project" value="UniProtKB-KW"/>
</dbReference>
<feature type="domain" description="MrpR C-terminal catalytic" evidence="3">
    <location>
        <begin position="116"/>
        <end position="328"/>
    </location>
</feature>